<protein>
    <recommendedName>
        <fullName evidence="3">DUF1499 domain-containing protein</fullName>
    </recommendedName>
</protein>
<dbReference type="EMBL" id="SJPY01000001">
    <property type="protein sequence ID" value="TWU45347.1"/>
    <property type="molecule type" value="Genomic_DNA"/>
</dbReference>
<dbReference type="RefSeq" id="WP_146598067.1">
    <property type="nucleotide sequence ID" value="NZ_SJPY01000001.1"/>
</dbReference>
<keyword evidence="2" id="KW-1185">Reference proteome</keyword>
<dbReference type="OrthoDB" id="9793534at2"/>
<dbReference type="Pfam" id="PF07386">
    <property type="entry name" value="DUF1499"/>
    <property type="match status" value="1"/>
</dbReference>
<dbReference type="Proteomes" id="UP000315471">
    <property type="component" value="Unassembled WGS sequence"/>
</dbReference>
<reference evidence="1 2" key="1">
    <citation type="submission" date="2019-02" db="EMBL/GenBank/DDBJ databases">
        <title>Deep-cultivation of Planctomycetes and their phenomic and genomic characterization uncovers novel biology.</title>
        <authorList>
            <person name="Wiegand S."/>
            <person name="Jogler M."/>
            <person name="Boedeker C."/>
            <person name="Pinto D."/>
            <person name="Vollmers J."/>
            <person name="Rivas-Marin E."/>
            <person name="Kohn T."/>
            <person name="Peeters S.H."/>
            <person name="Heuer A."/>
            <person name="Rast P."/>
            <person name="Oberbeckmann S."/>
            <person name="Bunk B."/>
            <person name="Jeske O."/>
            <person name="Meyerdierks A."/>
            <person name="Storesund J.E."/>
            <person name="Kallscheuer N."/>
            <person name="Luecker S."/>
            <person name="Lage O.M."/>
            <person name="Pohl T."/>
            <person name="Merkel B.J."/>
            <person name="Hornburger P."/>
            <person name="Mueller R.-W."/>
            <person name="Bruemmer F."/>
            <person name="Labrenz M."/>
            <person name="Spormann A.M."/>
            <person name="Op Den Camp H."/>
            <person name="Overmann J."/>
            <person name="Amann R."/>
            <person name="Jetten M.S.M."/>
            <person name="Mascher T."/>
            <person name="Medema M.H."/>
            <person name="Devos D.P."/>
            <person name="Kaster A.-K."/>
            <person name="Ovreas L."/>
            <person name="Rohde M."/>
            <person name="Galperin M.Y."/>
            <person name="Jogler C."/>
        </authorList>
    </citation>
    <scope>NUCLEOTIDE SEQUENCE [LARGE SCALE GENOMIC DNA]</scope>
    <source>
        <strain evidence="1 2">Q31b</strain>
    </source>
</reference>
<sequence>MIGFIVLAVVAISIVAVCSRIDNWSRDFTTNDAKLALDSLDPGLRIAPLSESAEVVAQRIETWAGEQSKWKVLERKSSDRGIHLHLTRTTMLFRFVDDIHVDLVRAGDGCRMEAESQSRVGKGDLGQNPRNLKELVSAVRS</sequence>
<accession>A0A5C6EBM5</accession>
<organism evidence="1 2">
    <name type="scientific">Novipirellula aureliae</name>
    <dbReference type="NCBI Taxonomy" id="2527966"/>
    <lineage>
        <taxon>Bacteria</taxon>
        <taxon>Pseudomonadati</taxon>
        <taxon>Planctomycetota</taxon>
        <taxon>Planctomycetia</taxon>
        <taxon>Pirellulales</taxon>
        <taxon>Pirellulaceae</taxon>
        <taxon>Novipirellula</taxon>
    </lineage>
</organism>
<evidence type="ECO:0000313" key="1">
    <source>
        <dbReference type="EMBL" id="TWU45347.1"/>
    </source>
</evidence>
<evidence type="ECO:0008006" key="3">
    <source>
        <dbReference type="Google" id="ProtNLM"/>
    </source>
</evidence>
<dbReference type="InterPro" id="IPR010865">
    <property type="entry name" value="DUF1499"/>
</dbReference>
<evidence type="ECO:0000313" key="2">
    <source>
        <dbReference type="Proteomes" id="UP000315471"/>
    </source>
</evidence>
<comment type="caution">
    <text evidence="1">The sequence shown here is derived from an EMBL/GenBank/DDBJ whole genome shotgun (WGS) entry which is preliminary data.</text>
</comment>
<dbReference type="AlphaFoldDB" id="A0A5C6EBM5"/>
<gene>
    <name evidence="1" type="ORF">Q31b_05190</name>
</gene>
<name>A0A5C6EBM5_9BACT</name>
<proteinExistence type="predicted"/>